<dbReference type="EMBL" id="JXMW01000003">
    <property type="protein sequence ID" value="OQD59440.1"/>
    <property type="molecule type" value="Genomic_DNA"/>
</dbReference>
<proteinExistence type="predicted"/>
<sequence length="46" mass="5208">MLAYSNVSSDILRYWLSKSNQFGSGSMNAAYGTFLTSLLVIYEHDR</sequence>
<dbReference type="OrthoDB" id="71602at2157"/>
<organism evidence="2 3">
    <name type="scientific">Methanobrevibacter arboriphilus JCM 13429 = DSM 1125</name>
    <dbReference type="NCBI Taxonomy" id="1300164"/>
    <lineage>
        <taxon>Archaea</taxon>
        <taxon>Methanobacteriati</taxon>
        <taxon>Methanobacteriota</taxon>
        <taxon>Methanomada group</taxon>
        <taxon>Methanobacteria</taxon>
        <taxon>Methanobacteriales</taxon>
        <taxon>Methanobacteriaceae</taxon>
        <taxon>Methanobrevibacter</taxon>
    </lineage>
</organism>
<protein>
    <submittedName>
        <fullName evidence="2">Uncharacterized protein</fullName>
    </submittedName>
</protein>
<keyword evidence="1" id="KW-0472">Membrane</keyword>
<dbReference type="RefSeq" id="WP_158082508.1">
    <property type="nucleotide sequence ID" value="NZ_BBET01000014.1"/>
</dbReference>
<name>A0A1V6N415_METAZ</name>
<evidence type="ECO:0000313" key="2">
    <source>
        <dbReference type="EMBL" id="OQD59440.1"/>
    </source>
</evidence>
<gene>
    <name evidence="2" type="ORF">MBBAR_3c00960</name>
</gene>
<reference evidence="2 3" key="1">
    <citation type="submission" date="2014-12" db="EMBL/GenBank/DDBJ databases">
        <title>Genome sequence of Methanobrevibacter arboriphilicus DH1, DSM1125.</title>
        <authorList>
            <person name="Poehlein A."/>
            <person name="Thauer R.K."/>
            <person name="Seedorf H."/>
            <person name="Daniel R."/>
        </authorList>
    </citation>
    <scope>NUCLEOTIDE SEQUENCE [LARGE SCALE GENOMIC DNA]</scope>
    <source>
        <strain evidence="2 3">DH1</strain>
    </source>
</reference>
<evidence type="ECO:0000313" key="3">
    <source>
        <dbReference type="Proteomes" id="UP000191661"/>
    </source>
</evidence>
<feature type="transmembrane region" description="Helical" evidence="1">
    <location>
        <begin position="22"/>
        <end position="42"/>
    </location>
</feature>
<keyword evidence="1" id="KW-1133">Transmembrane helix</keyword>
<accession>A0A1V6N415</accession>
<comment type="caution">
    <text evidence="2">The sequence shown here is derived from an EMBL/GenBank/DDBJ whole genome shotgun (WGS) entry which is preliminary data.</text>
</comment>
<evidence type="ECO:0000256" key="1">
    <source>
        <dbReference type="SAM" id="Phobius"/>
    </source>
</evidence>
<keyword evidence="1" id="KW-0812">Transmembrane</keyword>
<keyword evidence="3" id="KW-1185">Reference proteome</keyword>
<dbReference type="AlphaFoldDB" id="A0A1V6N415"/>
<dbReference type="Proteomes" id="UP000191661">
    <property type="component" value="Unassembled WGS sequence"/>
</dbReference>